<gene>
    <name evidence="3" type="ORF">D0859_11687</name>
</gene>
<dbReference type="VEuPathDB" id="FungiDB:BTJ68_09928"/>
<dbReference type="GO" id="GO:0016810">
    <property type="term" value="F:hydrolase activity, acting on carbon-nitrogen (but not peptide) bonds"/>
    <property type="evidence" value="ECO:0007669"/>
    <property type="project" value="InterPro"/>
</dbReference>
<feature type="compositionally biased region" description="Basic and acidic residues" evidence="1">
    <location>
        <begin position="62"/>
        <end position="79"/>
    </location>
</feature>
<sequence length="339" mass="38873">MPSAYVQHPEFGYDRDYRGYGEHGLPELKWPNNAKIAVSFVINYEEGGERSVLSGDGQSETTLKEKPGGPPRVNERDYNGESEYEYGSRAGFWRLFRMFNKYGMHFTLYAVAQAVEQVPEVAKRCVESGHDVASHAYRWLDYHDFSISKERDYIRQAINSLKDLTGYAPKGWYYGRGSPHSRTLVPQVYEEMGEDLVWASDTYADDIPYWIDRADEKDRANPKGCLMVPYSYDCNDFKFHVPGSGFRDTDGFFSHLRNAFDVLYEEGEEGQPKMMTVGLHCRIIGRPGRFKALQYFVEYISKKEGVWVATRTEIAEAFKAQFPYAKGYLAKAKQIGLAS</sequence>
<evidence type="ECO:0000256" key="1">
    <source>
        <dbReference type="SAM" id="MobiDB-lite"/>
    </source>
</evidence>
<dbReference type="GO" id="GO:0005975">
    <property type="term" value="P:carbohydrate metabolic process"/>
    <property type="evidence" value="ECO:0007669"/>
    <property type="project" value="InterPro"/>
</dbReference>
<dbReference type="Proteomes" id="UP000281677">
    <property type="component" value="Unassembled WGS sequence"/>
</dbReference>
<comment type="caution">
    <text evidence="3">The sequence shown here is derived from an EMBL/GenBank/DDBJ whole genome shotgun (WGS) entry which is preliminary data.</text>
</comment>
<evidence type="ECO:0000259" key="2">
    <source>
        <dbReference type="PROSITE" id="PS51677"/>
    </source>
</evidence>
<dbReference type="InterPro" id="IPR011330">
    <property type="entry name" value="Glyco_hydro/deAcase_b/a-brl"/>
</dbReference>
<reference evidence="3 4" key="1">
    <citation type="journal article" date="2018" name="BMC Genomics">
        <title>Genomic evidence for intraspecific hybridization in a clonal and extremely halotolerant yeast.</title>
        <authorList>
            <person name="Gostincar C."/>
            <person name="Stajich J.E."/>
            <person name="Zupancic J."/>
            <person name="Zalar P."/>
            <person name="Gunde-Cimerman N."/>
        </authorList>
    </citation>
    <scope>NUCLEOTIDE SEQUENCE [LARGE SCALE GENOMIC DNA]</scope>
    <source>
        <strain evidence="3 4">EXF-120</strain>
    </source>
</reference>
<dbReference type="Gene3D" id="3.20.20.370">
    <property type="entry name" value="Glycoside hydrolase/deacetylase"/>
    <property type="match status" value="1"/>
</dbReference>
<evidence type="ECO:0000313" key="3">
    <source>
        <dbReference type="EMBL" id="RMZ24275.1"/>
    </source>
</evidence>
<dbReference type="PANTHER" id="PTHR43123:SF1">
    <property type="entry name" value="POLYSACCHARIDE DEACETYLASE-RELATED"/>
    <property type="match status" value="1"/>
</dbReference>
<dbReference type="PANTHER" id="PTHR43123">
    <property type="entry name" value="POLYSACCHARIDE DEACETYLASE-RELATED"/>
    <property type="match status" value="1"/>
</dbReference>
<name>A0A3M7IFM1_HORWE</name>
<dbReference type="InterPro" id="IPR002509">
    <property type="entry name" value="NODB_dom"/>
</dbReference>
<accession>A0A3M7IFM1</accession>
<dbReference type="PROSITE" id="PS51677">
    <property type="entry name" value="NODB"/>
    <property type="match status" value="1"/>
</dbReference>
<organism evidence="3 4">
    <name type="scientific">Hortaea werneckii</name>
    <name type="common">Black yeast</name>
    <name type="synonym">Cladosporium werneckii</name>
    <dbReference type="NCBI Taxonomy" id="91943"/>
    <lineage>
        <taxon>Eukaryota</taxon>
        <taxon>Fungi</taxon>
        <taxon>Dikarya</taxon>
        <taxon>Ascomycota</taxon>
        <taxon>Pezizomycotina</taxon>
        <taxon>Dothideomycetes</taxon>
        <taxon>Dothideomycetidae</taxon>
        <taxon>Mycosphaerellales</taxon>
        <taxon>Teratosphaeriaceae</taxon>
        <taxon>Hortaea</taxon>
    </lineage>
</organism>
<protein>
    <recommendedName>
        <fullName evidence="2">NodB homology domain-containing protein</fullName>
    </recommendedName>
</protein>
<evidence type="ECO:0000313" key="4">
    <source>
        <dbReference type="Proteomes" id="UP000281677"/>
    </source>
</evidence>
<dbReference type="OrthoDB" id="9970124at2759"/>
<feature type="region of interest" description="Disordered" evidence="1">
    <location>
        <begin position="50"/>
        <end position="79"/>
    </location>
</feature>
<dbReference type="EMBL" id="QWIT01000427">
    <property type="protein sequence ID" value="RMZ24275.1"/>
    <property type="molecule type" value="Genomic_DNA"/>
</dbReference>
<dbReference type="AlphaFoldDB" id="A0A3M7IFM1"/>
<proteinExistence type="predicted"/>
<dbReference type="SUPFAM" id="SSF88713">
    <property type="entry name" value="Glycoside hydrolase/deacetylase"/>
    <property type="match status" value="1"/>
</dbReference>
<dbReference type="Pfam" id="PF01522">
    <property type="entry name" value="Polysacc_deac_1"/>
    <property type="match status" value="1"/>
</dbReference>
<feature type="domain" description="NodB homology" evidence="2">
    <location>
        <begin position="78"/>
        <end position="309"/>
    </location>
</feature>